<protein>
    <submittedName>
        <fullName evidence="2">Uncharacterized protein</fullName>
    </submittedName>
</protein>
<gene>
    <name evidence="1" type="ORF">ERICV_00843</name>
    <name evidence="2" type="ORF">ERICV_05121</name>
</gene>
<dbReference type="Proteomes" id="UP000464330">
    <property type="component" value="Chromosome"/>
</dbReference>
<dbReference type="Pfam" id="PF19645">
    <property type="entry name" value="DUF6148"/>
    <property type="match status" value="1"/>
</dbReference>
<proteinExistence type="predicted"/>
<sequence length="77" mass="9035">MSWTLEEAKKRLQNWLEAEEALSTGQSYTIAGRSLTRVHLSEVMKQIDFWRKEVDNLTRESQGLKPRGRVHRIIPID</sequence>
<dbReference type="AlphaFoldDB" id="A0A6C0QZE4"/>
<accession>A0A6C0QZE4</accession>
<dbReference type="RefSeq" id="WP_036656121.1">
    <property type="nucleotide sequence ID" value="NZ_CP019717.1"/>
</dbReference>
<accession>A0A6C0QN88</accession>
<dbReference type="EMBL" id="CP019719">
    <property type="protein sequence ID" value="QHZ54105.1"/>
    <property type="molecule type" value="Genomic_DNA"/>
</dbReference>
<evidence type="ECO:0000313" key="2">
    <source>
        <dbReference type="EMBL" id="QHZ54105.1"/>
    </source>
</evidence>
<reference evidence="2 3" key="1">
    <citation type="journal article" date="2020" name="Int. J. Med. Microbiol.">
        <title>Discovery of Paenibacillus larvae ERIC V: Phenotypic and genomic comparison to genotypes ERIC I-IV reveal different inventories of virulence factors which correlate with epidemiological prevalences of American Foulbrood.</title>
        <authorList>
            <person name="Beims H."/>
            <person name="Bunk B."/>
            <person name="Erler S."/>
            <person name="Mohr K.I."/>
            <person name="Sproer C."/>
            <person name="Pradella S."/>
            <person name="Gunther G."/>
            <person name="Rohde M."/>
            <person name="von der Ohe W."/>
            <person name="Steinert M."/>
        </authorList>
    </citation>
    <scope>NUCLEOTIDE SEQUENCE [LARGE SCALE GENOMIC DNA]</scope>
    <source>
        <strain evidence="1">Eric_V</strain>
    </source>
</reference>
<evidence type="ECO:0000313" key="3">
    <source>
        <dbReference type="Proteomes" id="UP000464330"/>
    </source>
</evidence>
<evidence type="ECO:0000313" key="1">
    <source>
        <dbReference type="EMBL" id="QHZ50020.1"/>
    </source>
</evidence>
<dbReference type="EMBL" id="CP019717">
    <property type="protein sequence ID" value="QHZ50020.1"/>
    <property type="molecule type" value="Genomic_DNA"/>
</dbReference>
<dbReference type="InterPro" id="IPR046146">
    <property type="entry name" value="DUF6148"/>
</dbReference>
<organism evidence="2 3">
    <name type="scientific">Paenibacillus larvae subsp. larvae</name>
    <dbReference type="NCBI Taxonomy" id="147375"/>
    <lineage>
        <taxon>Bacteria</taxon>
        <taxon>Bacillati</taxon>
        <taxon>Bacillota</taxon>
        <taxon>Bacilli</taxon>
        <taxon>Bacillales</taxon>
        <taxon>Paenibacillaceae</taxon>
        <taxon>Paenibacillus</taxon>
    </lineage>
</organism>
<name>A0A6C0QZE4_9BACL</name>